<dbReference type="RefSeq" id="WP_073279121.1">
    <property type="nucleotide sequence ID" value="NZ_FRAC01000026.1"/>
</dbReference>
<feature type="signal peptide" evidence="5">
    <location>
        <begin position="1"/>
        <end position="19"/>
    </location>
</feature>
<keyword evidence="7" id="KW-1185">Reference proteome</keyword>
<dbReference type="Gene3D" id="3.40.190.10">
    <property type="entry name" value="Periplasmic binding protein-like II"/>
    <property type="match status" value="2"/>
</dbReference>
<evidence type="ECO:0000256" key="4">
    <source>
        <dbReference type="SAM" id="MobiDB-lite"/>
    </source>
</evidence>
<dbReference type="PANTHER" id="PTHR30061:SF50">
    <property type="entry name" value="MALTOSE_MALTODEXTRIN-BINDING PERIPLASMIC PROTEIN"/>
    <property type="match status" value="1"/>
</dbReference>
<evidence type="ECO:0000313" key="6">
    <source>
        <dbReference type="EMBL" id="SHL20160.1"/>
    </source>
</evidence>
<proteinExistence type="inferred from homology"/>
<evidence type="ECO:0000256" key="2">
    <source>
        <dbReference type="ARBA" id="ARBA00022448"/>
    </source>
</evidence>
<evidence type="ECO:0000256" key="1">
    <source>
        <dbReference type="ARBA" id="ARBA00008520"/>
    </source>
</evidence>
<dbReference type="OrthoDB" id="41208at2"/>
<comment type="similarity">
    <text evidence="1">Belongs to the bacterial solute-binding protein 1 family.</text>
</comment>
<dbReference type="CDD" id="cd14748">
    <property type="entry name" value="PBP2_UgpB"/>
    <property type="match status" value="1"/>
</dbReference>
<dbReference type="PROSITE" id="PS51257">
    <property type="entry name" value="PROKAR_LIPOPROTEIN"/>
    <property type="match status" value="1"/>
</dbReference>
<evidence type="ECO:0000313" key="7">
    <source>
        <dbReference type="Proteomes" id="UP000184386"/>
    </source>
</evidence>
<keyword evidence="2" id="KW-0813">Transport</keyword>
<name>A0A1M6YPT6_9FIRM</name>
<accession>A0A1M6YPT6</accession>
<dbReference type="Proteomes" id="UP000184386">
    <property type="component" value="Unassembled WGS sequence"/>
</dbReference>
<evidence type="ECO:0000256" key="3">
    <source>
        <dbReference type="ARBA" id="ARBA00022729"/>
    </source>
</evidence>
<dbReference type="GO" id="GO:0042956">
    <property type="term" value="P:maltodextrin transmembrane transport"/>
    <property type="evidence" value="ECO:0007669"/>
    <property type="project" value="TreeGrafter"/>
</dbReference>
<organism evidence="6 7">
    <name type="scientific">Anaerocolumna jejuensis DSM 15929</name>
    <dbReference type="NCBI Taxonomy" id="1121322"/>
    <lineage>
        <taxon>Bacteria</taxon>
        <taxon>Bacillati</taxon>
        <taxon>Bacillota</taxon>
        <taxon>Clostridia</taxon>
        <taxon>Lachnospirales</taxon>
        <taxon>Lachnospiraceae</taxon>
        <taxon>Anaerocolumna</taxon>
    </lineage>
</organism>
<keyword evidence="3 5" id="KW-0732">Signal</keyword>
<dbReference type="AlphaFoldDB" id="A0A1M6YPT6"/>
<dbReference type="GO" id="GO:0055052">
    <property type="term" value="C:ATP-binding cassette (ABC) transporter complex, substrate-binding subunit-containing"/>
    <property type="evidence" value="ECO:0007669"/>
    <property type="project" value="TreeGrafter"/>
</dbReference>
<dbReference type="Pfam" id="PF13416">
    <property type="entry name" value="SBP_bac_8"/>
    <property type="match status" value="1"/>
</dbReference>
<sequence length="423" mass="46008">MKRVIAFLMACLLSVSVFAGCGSKNSANETSQESAATSTEIKNTSTETGKTEKAKLVLWHYYEKDIQDHCKTFNNSQNEVEVEPKFVPSSDFKKQLIIGLSAGNLPDMVLIDNPDVAAFAAMGLFEDITDKVSAWSDKDQFFEGPMKSGIYDGKNYALPFISNCLAMFYNTELLDKAGVKPPQTWDELKTTAKQLTKNGVYGFATSLIKGEEGTFNFYPWLIAAGGDPNKLDSPEVASAVDFLSGLMKDGSMSKEVINVGMSDIEKQFAAGKVAMMINGPWQAPSIQKDNPNLKYGIALIPKGQKFGSVLGGEALGIVKGKNKEAAWKFISWAGSADSIRAYAKVSGAFPPRKDVAADKNYSDDAALKVWMEQMQYAMPRGPHPKWPELSTVLSSSVQAAVTGTKSTEDALKETQATVDKLMK</sequence>
<dbReference type="GO" id="GO:0015768">
    <property type="term" value="P:maltose transport"/>
    <property type="evidence" value="ECO:0007669"/>
    <property type="project" value="TreeGrafter"/>
</dbReference>
<dbReference type="STRING" id="1121322.SAMN02745136_04340"/>
<dbReference type="SUPFAM" id="SSF53850">
    <property type="entry name" value="Periplasmic binding protein-like II"/>
    <property type="match status" value="1"/>
</dbReference>
<dbReference type="EMBL" id="FRAC01000026">
    <property type="protein sequence ID" value="SHL20160.1"/>
    <property type="molecule type" value="Genomic_DNA"/>
</dbReference>
<dbReference type="GO" id="GO:1901982">
    <property type="term" value="F:maltose binding"/>
    <property type="evidence" value="ECO:0007669"/>
    <property type="project" value="TreeGrafter"/>
</dbReference>
<gene>
    <name evidence="6" type="ORF">SAMN02745136_04340</name>
</gene>
<feature type="chain" id="PRO_5039142395" evidence="5">
    <location>
        <begin position="20"/>
        <end position="423"/>
    </location>
</feature>
<evidence type="ECO:0000256" key="5">
    <source>
        <dbReference type="SAM" id="SignalP"/>
    </source>
</evidence>
<dbReference type="PANTHER" id="PTHR30061">
    <property type="entry name" value="MALTOSE-BINDING PERIPLASMIC PROTEIN"/>
    <property type="match status" value="1"/>
</dbReference>
<feature type="region of interest" description="Disordered" evidence="4">
    <location>
        <begin position="26"/>
        <end position="46"/>
    </location>
</feature>
<reference evidence="6 7" key="1">
    <citation type="submission" date="2016-11" db="EMBL/GenBank/DDBJ databases">
        <authorList>
            <person name="Jaros S."/>
            <person name="Januszkiewicz K."/>
            <person name="Wedrychowicz H."/>
        </authorList>
    </citation>
    <scope>NUCLEOTIDE SEQUENCE [LARGE SCALE GENOMIC DNA]</scope>
    <source>
        <strain evidence="6 7">DSM 15929</strain>
    </source>
</reference>
<protein>
    <submittedName>
        <fullName evidence="6">Carbohydrate ABC transporter substrate-binding protein, CUT1 family (TC 3.A.1.1.-)</fullName>
    </submittedName>
</protein>
<dbReference type="InterPro" id="IPR006059">
    <property type="entry name" value="SBP"/>
</dbReference>